<protein>
    <submittedName>
        <fullName evidence="6">AAA-domain-containing protein</fullName>
    </submittedName>
</protein>
<dbReference type="Pfam" id="PF00004">
    <property type="entry name" value="AAA"/>
    <property type="match status" value="1"/>
</dbReference>
<dbReference type="InterPro" id="IPR027417">
    <property type="entry name" value="P-loop_NTPase"/>
</dbReference>
<dbReference type="Pfam" id="PF09336">
    <property type="entry name" value="Vps4_C"/>
    <property type="match status" value="1"/>
</dbReference>
<reference evidence="6 7" key="1">
    <citation type="submission" date="2016-09" db="EMBL/GenBank/DDBJ databases">
        <title>Extensive genetic diversity and differential bi-allelic expression allows diatom success in the polar Southern Ocean.</title>
        <authorList>
            <consortium name="DOE Joint Genome Institute"/>
            <person name="Mock T."/>
            <person name="Otillar R.P."/>
            <person name="Strauss J."/>
            <person name="Dupont C."/>
            <person name="Frickenhaus S."/>
            <person name="Maumus F."/>
            <person name="Mcmullan M."/>
            <person name="Sanges R."/>
            <person name="Schmutz J."/>
            <person name="Toseland A."/>
            <person name="Valas R."/>
            <person name="Veluchamy A."/>
            <person name="Ward B.J."/>
            <person name="Allen A."/>
            <person name="Barry K."/>
            <person name="Falciatore A."/>
            <person name="Ferrante M."/>
            <person name="Fortunato A.E."/>
            <person name="Gloeckner G."/>
            <person name="Gruber A."/>
            <person name="Hipkin R."/>
            <person name="Janech M."/>
            <person name="Kroth P."/>
            <person name="Leese F."/>
            <person name="Lindquist E."/>
            <person name="Lyon B.R."/>
            <person name="Martin J."/>
            <person name="Mayer C."/>
            <person name="Parker M."/>
            <person name="Quesneville H."/>
            <person name="Raymond J."/>
            <person name="Uhlig C."/>
            <person name="Valentin K.U."/>
            <person name="Worden A.Z."/>
            <person name="Armbrust E.V."/>
            <person name="Bowler C."/>
            <person name="Green B."/>
            <person name="Moulton V."/>
            <person name="Van Oosterhout C."/>
            <person name="Grigoriev I."/>
        </authorList>
    </citation>
    <scope>NUCLEOTIDE SEQUENCE [LARGE SCALE GENOMIC DNA]</scope>
    <source>
        <strain evidence="6 7">CCMP1102</strain>
    </source>
</reference>
<organism evidence="6 7">
    <name type="scientific">Fragilariopsis cylindrus CCMP1102</name>
    <dbReference type="NCBI Taxonomy" id="635003"/>
    <lineage>
        <taxon>Eukaryota</taxon>
        <taxon>Sar</taxon>
        <taxon>Stramenopiles</taxon>
        <taxon>Ochrophyta</taxon>
        <taxon>Bacillariophyta</taxon>
        <taxon>Bacillariophyceae</taxon>
        <taxon>Bacillariophycidae</taxon>
        <taxon>Bacillariales</taxon>
        <taxon>Bacillariaceae</taxon>
        <taxon>Fragilariopsis</taxon>
    </lineage>
</organism>
<accession>A0A1E7F3N5</accession>
<evidence type="ECO:0000256" key="2">
    <source>
        <dbReference type="ARBA" id="ARBA00022741"/>
    </source>
</evidence>
<feature type="non-terminal residue" evidence="6">
    <location>
        <position position="292"/>
    </location>
</feature>
<feature type="domain" description="AAA+ ATPase" evidence="5">
    <location>
        <begin position="54"/>
        <end position="190"/>
    </location>
</feature>
<dbReference type="FunFam" id="1.10.8.60:FF:000022">
    <property type="entry name" value="Fidgetin like 1"/>
    <property type="match status" value="1"/>
</dbReference>
<dbReference type="Gene3D" id="1.10.8.60">
    <property type="match status" value="1"/>
</dbReference>
<sequence>DKELVKKIQNDIMVTGDTITFDDIAGLPDAKATILEVVCWPMKRPDLFTGLRSAPNGLLLYGPPGTGKTLIGKAIAHESGATFFSISSSSLTSKWIGEGEKLVKTLFAVAGYRQPAVVFIDEIDSLLTQRKESENEASRRIKTEFLVQLDGTGTTGQGRVLIIGATNRPQEMDDAARRRFTKRLYIPLPEEDDRKALLIKLLKSNNHKLVDTDIDLLARETKGFSGADLKSLCTDAAMGPIRSLGSKALEISVNDVPPISLKHFKKSLKGTRPSVAPEDLKQYIEYDQIYGS</sequence>
<evidence type="ECO:0000313" key="6">
    <source>
        <dbReference type="EMBL" id="OEU12615.1"/>
    </source>
</evidence>
<evidence type="ECO:0000259" key="5">
    <source>
        <dbReference type="SMART" id="SM00382"/>
    </source>
</evidence>
<dbReference type="OrthoDB" id="29072at2759"/>
<evidence type="ECO:0000256" key="1">
    <source>
        <dbReference type="ARBA" id="ARBA00006914"/>
    </source>
</evidence>
<dbReference type="EMBL" id="KV784364">
    <property type="protein sequence ID" value="OEU12615.1"/>
    <property type="molecule type" value="Genomic_DNA"/>
</dbReference>
<dbReference type="PANTHER" id="PTHR23074">
    <property type="entry name" value="AAA DOMAIN-CONTAINING"/>
    <property type="match status" value="1"/>
</dbReference>
<gene>
    <name evidence="6" type="ORF">FRACYDRAFT_138383</name>
</gene>
<dbReference type="Gene3D" id="3.40.50.300">
    <property type="entry name" value="P-loop containing nucleotide triphosphate hydrolases"/>
    <property type="match status" value="1"/>
</dbReference>
<evidence type="ECO:0000256" key="3">
    <source>
        <dbReference type="ARBA" id="ARBA00022840"/>
    </source>
</evidence>
<dbReference type="GO" id="GO:0016887">
    <property type="term" value="F:ATP hydrolysis activity"/>
    <property type="evidence" value="ECO:0007669"/>
    <property type="project" value="InterPro"/>
</dbReference>
<dbReference type="GO" id="GO:0005524">
    <property type="term" value="F:ATP binding"/>
    <property type="evidence" value="ECO:0007669"/>
    <property type="project" value="UniProtKB-KW"/>
</dbReference>
<dbReference type="InParanoid" id="A0A1E7F3N5"/>
<name>A0A1E7F3N5_9STRA</name>
<proteinExistence type="inferred from homology"/>
<dbReference type="InterPro" id="IPR041569">
    <property type="entry name" value="AAA_lid_3"/>
</dbReference>
<comment type="similarity">
    <text evidence="1 4">Belongs to the AAA ATPase family.</text>
</comment>
<dbReference type="AlphaFoldDB" id="A0A1E7F3N5"/>
<dbReference type="InterPro" id="IPR050304">
    <property type="entry name" value="MT-severing_AAA_ATPase"/>
</dbReference>
<evidence type="ECO:0000313" key="7">
    <source>
        <dbReference type="Proteomes" id="UP000095751"/>
    </source>
</evidence>
<keyword evidence="2 4" id="KW-0547">Nucleotide-binding</keyword>
<dbReference type="Pfam" id="PF17862">
    <property type="entry name" value="AAA_lid_3"/>
    <property type="match status" value="1"/>
</dbReference>
<dbReference type="KEGG" id="fcy:FRACYDRAFT_138383"/>
<dbReference type="FunFam" id="3.40.50.300:FF:000093">
    <property type="entry name" value="Fidgetin-like 1"/>
    <property type="match status" value="1"/>
</dbReference>
<dbReference type="InterPro" id="IPR015415">
    <property type="entry name" value="Spast_Vps4_C"/>
</dbReference>
<dbReference type="PANTHER" id="PTHR23074:SF17">
    <property type="entry name" value="FIDGETIN-LIKE PROTEIN 1"/>
    <property type="match status" value="1"/>
</dbReference>
<dbReference type="InterPro" id="IPR003959">
    <property type="entry name" value="ATPase_AAA_core"/>
</dbReference>
<keyword evidence="7" id="KW-1185">Reference proteome</keyword>
<dbReference type="InterPro" id="IPR003960">
    <property type="entry name" value="ATPase_AAA_CS"/>
</dbReference>
<dbReference type="InterPro" id="IPR003593">
    <property type="entry name" value="AAA+_ATPase"/>
</dbReference>
<feature type="non-terminal residue" evidence="6">
    <location>
        <position position="1"/>
    </location>
</feature>
<evidence type="ECO:0000256" key="4">
    <source>
        <dbReference type="RuleBase" id="RU003651"/>
    </source>
</evidence>
<dbReference type="SUPFAM" id="SSF52540">
    <property type="entry name" value="P-loop containing nucleoside triphosphate hydrolases"/>
    <property type="match status" value="1"/>
</dbReference>
<dbReference type="PROSITE" id="PS00674">
    <property type="entry name" value="AAA"/>
    <property type="match status" value="1"/>
</dbReference>
<dbReference type="Proteomes" id="UP000095751">
    <property type="component" value="Unassembled WGS sequence"/>
</dbReference>
<dbReference type="SMART" id="SM00382">
    <property type="entry name" value="AAA"/>
    <property type="match status" value="1"/>
</dbReference>
<keyword evidence="3 4" id="KW-0067">ATP-binding</keyword>